<protein>
    <submittedName>
        <fullName evidence="1">Uncharacterized protein</fullName>
    </submittedName>
</protein>
<dbReference type="AlphaFoldDB" id="A0A6S6UBJ0"/>
<evidence type="ECO:0000313" key="1">
    <source>
        <dbReference type="EMBL" id="CAA6824099.1"/>
    </source>
</evidence>
<sequence length="86" mass="10012">MSSHSESNAKKSKAGQDLKNELSEDFDKLKKQKIILDYKSNVNYTHAGCTYKKQYLINFVIETIDNKFILIEPSEKPKESIRFQIL</sequence>
<accession>A0A6S6UBJ0</accession>
<reference evidence="1" key="1">
    <citation type="submission" date="2020-01" db="EMBL/GenBank/DDBJ databases">
        <authorList>
            <person name="Meier V. D."/>
            <person name="Meier V D."/>
        </authorList>
    </citation>
    <scope>NUCLEOTIDE SEQUENCE</scope>
    <source>
        <strain evidence="1">HLG_WM_MAG_01</strain>
    </source>
</reference>
<organism evidence="1">
    <name type="scientific">uncultured Sulfurovum sp</name>
    <dbReference type="NCBI Taxonomy" id="269237"/>
    <lineage>
        <taxon>Bacteria</taxon>
        <taxon>Pseudomonadati</taxon>
        <taxon>Campylobacterota</taxon>
        <taxon>Epsilonproteobacteria</taxon>
        <taxon>Campylobacterales</taxon>
        <taxon>Sulfurovaceae</taxon>
        <taxon>Sulfurovum</taxon>
        <taxon>environmental samples</taxon>
    </lineage>
</organism>
<gene>
    <name evidence="1" type="ORF">HELGO_WM1032</name>
</gene>
<dbReference type="EMBL" id="CACVAS010000117">
    <property type="protein sequence ID" value="CAA6824099.1"/>
    <property type="molecule type" value="Genomic_DNA"/>
</dbReference>
<proteinExistence type="predicted"/>
<name>A0A6S6UBJ0_9BACT</name>